<dbReference type="InterPro" id="IPR013324">
    <property type="entry name" value="RNA_pol_sigma_r3/r4-like"/>
</dbReference>
<dbReference type="SUPFAM" id="SSF88659">
    <property type="entry name" value="Sigma3 and sigma4 domains of RNA polymerase sigma factors"/>
    <property type="match status" value="1"/>
</dbReference>
<dbReference type="RefSeq" id="WP_004092932.1">
    <property type="nucleotide sequence ID" value="NZ_AFGF01000022.1"/>
</dbReference>
<evidence type="ECO:0000313" key="2">
    <source>
        <dbReference type="Proteomes" id="UP000003240"/>
    </source>
</evidence>
<dbReference type="EMBL" id="AFGF01000022">
    <property type="protein sequence ID" value="EGO65279.1"/>
    <property type="molecule type" value="Genomic_DNA"/>
</dbReference>
<evidence type="ECO:0000313" key="1">
    <source>
        <dbReference type="EMBL" id="EGO65279.1"/>
    </source>
</evidence>
<dbReference type="InterPro" id="IPR036388">
    <property type="entry name" value="WH-like_DNA-bd_sf"/>
</dbReference>
<name>F7NFA6_9FIRM</name>
<organism evidence="1 2">
    <name type="scientific">Acetonema longum DSM 6540</name>
    <dbReference type="NCBI Taxonomy" id="1009370"/>
    <lineage>
        <taxon>Bacteria</taxon>
        <taxon>Bacillati</taxon>
        <taxon>Bacillota</taxon>
        <taxon>Negativicutes</taxon>
        <taxon>Acetonemataceae</taxon>
        <taxon>Acetonema</taxon>
    </lineage>
</organism>
<comment type="caution">
    <text evidence="1">The sequence shown here is derived from an EMBL/GenBank/DDBJ whole genome shotgun (WGS) entry which is preliminary data.</text>
</comment>
<sequence length="51" mass="5697">MLKTREILRLKHEVGLSLREIAASYHCGKTTVSEVLEQGRKSRPALAGQPH</sequence>
<proteinExistence type="predicted"/>
<evidence type="ECO:0008006" key="3">
    <source>
        <dbReference type="Google" id="ProtNLM"/>
    </source>
</evidence>
<keyword evidence="2" id="KW-1185">Reference proteome</keyword>
<gene>
    <name evidence="1" type="ORF">ALO_03666</name>
</gene>
<reference evidence="1 2" key="1">
    <citation type="journal article" date="2011" name="EMBO J.">
        <title>Structural diversity of bacterial flagellar motors.</title>
        <authorList>
            <person name="Chen S."/>
            <person name="Beeby M."/>
            <person name="Murphy G.E."/>
            <person name="Leadbetter J.R."/>
            <person name="Hendrixson D.R."/>
            <person name="Briegel A."/>
            <person name="Li Z."/>
            <person name="Shi J."/>
            <person name="Tocheva E.I."/>
            <person name="Muller A."/>
            <person name="Dobro M.J."/>
            <person name="Jensen G.J."/>
        </authorList>
    </citation>
    <scope>NUCLEOTIDE SEQUENCE [LARGE SCALE GENOMIC DNA]</scope>
    <source>
        <strain evidence="1 2">DSM 6540</strain>
    </source>
</reference>
<dbReference type="Proteomes" id="UP000003240">
    <property type="component" value="Unassembled WGS sequence"/>
</dbReference>
<dbReference type="Gene3D" id="1.10.10.10">
    <property type="entry name" value="Winged helix-like DNA-binding domain superfamily/Winged helix DNA-binding domain"/>
    <property type="match status" value="1"/>
</dbReference>
<accession>F7NFA6</accession>
<dbReference type="AlphaFoldDB" id="F7NFA6"/>
<protein>
    <recommendedName>
        <fullName evidence="3">Transposase</fullName>
    </recommendedName>
</protein>